<name>A0A0L8C7H6_ENSAD</name>
<dbReference type="OrthoDB" id="928522at2"/>
<dbReference type="PANTHER" id="PTHR24171:SF9">
    <property type="entry name" value="ANKYRIN REPEAT DOMAIN-CONTAINING PROTEIN 39"/>
    <property type="match status" value="1"/>
</dbReference>
<comment type="caution">
    <text evidence="4">The sequence shown here is derived from an EMBL/GenBank/DDBJ whole genome shotgun (WGS) entry which is preliminary data.</text>
</comment>
<reference evidence="5" key="1">
    <citation type="submission" date="2015-07" db="EMBL/GenBank/DDBJ databases">
        <title>Whole genome sequence of an Ensifer adhaerens strain isolated from a cave pool in the Wind Cave National Park.</title>
        <authorList>
            <person name="Eng W.W.H."/>
            <person name="Gan H.M."/>
            <person name="Barton H.A."/>
            <person name="Savka M.A."/>
        </authorList>
    </citation>
    <scope>NUCLEOTIDE SEQUENCE [LARGE SCALE GENOMIC DNA]</scope>
    <source>
        <strain evidence="5">SD006</strain>
    </source>
</reference>
<dbReference type="PROSITE" id="PS50297">
    <property type="entry name" value="ANK_REP_REGION"/>
    <property type="match status" value="2"/>
</dbReference>
<gene>
    <name evidence="4" type="ORF">AC244_04585</name>
</gene>
<feature type="repeat" description="ANK" evidence="3">
    <location>
        <begin position="516"/>
        <end position="548"/>
    </location>
</feature>
<evidence type="ECO:0000313" key="4">
    <source>
        <dbReference type="EMBL" id="KOF22769.1"/>
    </source>
</evidence>
<dbReference type="SMART" id="SM00248">
    <property type="entry name" value="ANK"/>
    <property type="match status" value="6"/>
</dbReference>
<dbReference type="Proteomes" id="UP000037425">
    <property type="component" value="Unassembled WGS sequence"/>
</dbReference>
<dbReference type="AlphaFoldDB" id="A0A0L8C7H6"/>
<accession>A0A0L8C7H6</accession>
<dbReference type="SUPFAM" id="SSF48403">
    <property type="entry name" value="Ankyrin repeat"/>
    <property type="match status" value="1"/>
</dbReference>
<dbReference type="PATRIC" id="fig|106592.7.peg.978"/>
<keyword evidence="1" id="KW-0677">Repeat</keyword>
<feature type="repeat" description="ANK" evidence="3">
    <location>
        <begin position="414"/>
        <end position="446"/>
    </location>
</feature>
<proteinExistence type="predicted"/>
<dbReference type="PANTHER" id="PTHR24171">
    <property type="entry name" value="ANKYRIN REPEAT DOMAIN-CONTAINING PROTEIN 39-RELATED"/>
    <property type="match status" value="1"/>
</dbReference>
<dbReference type="PROSITE" id="PS50088">
    <property type="entry name" value="ANK_REPEAT"/>
    <property type="match status" value="2"/>
</dbReference>
<dbReference type="EMBL" id="LGAP01000001">
    <property type="protein sequence ID" value="KOF22769.1"/>
    <property type="molecule type" value="Genomic_DNA"/>
</dbReference>
<dbReference type="Gene3D" id="1.25.40.20">
    <property type="entry name" value="Ankyrin repeat-containing domain"/>
    <property type="match status" value="4"/>
</dbReference>
<dbReference type="InterPro" id="IPR002110">
    <property type="entry name" value="Ankyrin_rpt"/>
</dbReference>
<dbReference type="PRINTS" id="PR01415">
    <property type="entry name" value="ANKYRIN"/>
</dbReference>
<dbReference type="RefSeq" id="WP_053247563.1">
    <property type="nucleotide sequence ID" value="NZ_LGAP01000001.1"/>
</dbReference>
<dbReference type="InterPro" id="IPR036770">
    <property type="entry name" value="Ankyrin_rpt-contain_sf"/>
</dbReference>
<evidence type="ECO:0000256" key="3">
    <source>
        <dbReference type="PROSITE-ProRule" id="PRU00023"/>
    </source>
</evidence>
<dbReference type="Pfam" id="PF12796">
    <property type="entry name" value="Ank_2"/>
    <property type="match status" value="1"/>
</dbReference>
<evidence type="ECO:0000313" key="5">
    <source>
        <dbReference type="Proteomes" id="UP000037425"/>
    </source>
</evidence>
<dbReference type="Pfam" id="PF00023">
    <property type="entry name" value="Ank"/>
    <property type="match status" value="1"/>
</dbReference>
<protein>
    <submittedName>
        <fullName evidence="4">Ankyrin</fullName>
    </submittedName>
</protein>
<sequence length="577" mass="63532">MITRDLPANATLDSIRKQAKAFHKALKAGDAAARQRALPYFSEPAAMGLQDAQLVIAREFGFSSWTRLKTHLERAQPGKPATEQLANRFLALATVSYFADIAADPERYAQAKALLDEHPEIAGESIHVAAALGDGEAIDRWLDKDPKLTGRRGGPYDWEPLLYATYARVPGRSSLAAGERLVARGADANAFWMDDGQYRFTALTGVFGQGEAGKERQPEHPDCIAFAELLLKAGAKANDSQALYNRMFEPDNTCITLLLRHGLSAKDRNNWLVRENGQLIENSERVFDYQLVWALEKKMADRVRLLVQHGADVNRTMKGRTPYQWAELGGDAALAGYLVAHGATVTELTDVDRLARAIGEGKEEQAKALAAGDPTLVSRTQAAHPAILHEAAGENQQTQVVLMLSLGFDVNRMTSRTPLHEAALHGHIEMAKLLLDHGANAMARDPYHHAPPIGWAEYNGKADMVRFLENQPLDLFAAAAFGKGERVLEIVDEKPELLDIPFGQFRGRGRPNPQTDWMTPLAIAVVNRRPTVVKVLLEKGANANLRDGTGARSIRDMARDEGDEEIIFLLRRTLPSN</sequence>
<evidence type="ECO:0000256" key="2">
    <source>
        <dbReference type="ARBA" id="ARBA00023043"/>
    </source>
</evidence>
<evidence type="ECO:0000256" key="1">
    <source>
        <dbReference type="ARBA" id="ARBA00022737"/>
    </source>
</evidence>
<keyword evidence="2 3" id="KW-0040">ANK repeat</keyword>
<organism evidence="4 5">
    <name type="scientific">Ensifer adhaerens</name>
    <name type="common">Sinorhizobium morelense</name>
    <dbReference type="NCBI Taxonomy" id="106592"/>
    <lineage>
        <taxon>Bacteria</taxon>
        <taxon>Pseudomonadati</taxon>
        <taxon>Pseudomonadota</taxon>
        <taxon>Alphaproteobacteria</taxon>
        <taxon>Hyphomicrobiales</taxon>
        <taxon>Rhizobiaceae</taxon>
        <taxon>Sinorhizobium/Ensifer group</taxon>
        <taxon>Ensifer</taxon>
    </lineage>
</organism>